<dbReference type="EMBL" id="JAHRHJ020001134">
    <property type="protein sequence ID" value="KAH9293430.1"/>
    <property type="molecule type" value="Genomic_DNA"/>
</dbReference>
<keyword evidence="3" id="KW-1185">Reference proteome</keyword>
<dbReference type="AlphaFoldDB" id="A0AA38C3N0"/>
<protein>
    <submittedName>
        <fullName evidence="2">Uncharacterized protein</fullName>
    </submittedName>
</protein>
<sequence>PAGDSNINYLNYKFEHDDEKLHEDDYGHTYAVFTKSHTRQAEALTDEQRRGIPLPSSLSPRDKNASSSSQPQKVAQ</sequence>
<accession>A0AA38C3N0</accession>
<evidence type="ECO:0000256" key="1">
    <source>
        <dbReference type="SAM" id="MobiDB-lite"/>
    </source>
</evidence>
<proteinExistence type="predicted"/>
<feature type="non-terminal residue" evidence="2">
    <location>
        <position position="1"/>
    </location>
</feature>
<reference evidence="2 3" key="1">
    <citation type="journal article" date="2021" name="Nat. Plants">
        <title>The Taxus genome provides insights into paclitaxel biosynthesis.</title>
        <authorList>
            <person name="Xiong X."/>
            <person name="Gou J."/>
            <person name="Liao Q."/>
            <person name="Li Y."/>
            <person name="Zhou Q."/>
            <person name="Bi G."/>
            <person name="Li C."/>
            <person name="Du R."/>
            <person name="Wang X."/>
            <person name="Sun T."/>
            <person name="Guo L."/>
            <person name="Liang H."/>
            <person name="Lu P."/>
            <person name="Wu Y."/>
            <person name="Zhang Z."/>
            <person name="Ro D.K."/>
            <person name="Shang Y."/>
            <person name="Huang S."/>
            <person name="Yan J."/>
        </authorList>
    </citation>
    <scope>NUCLEOTIDE SEQUENCE [LARGE SCALE GENOMIC DNA]</scope>
    <source>
        <strain evidence="2">Ta-2019</strain>
    </source>
</reference>
<evidence type="ECO:0000313" key="2">
    <source>
        <dbReference type="EMBL" id="KAH9293430.1"/>
    </source>
</evidence>
<organism evidence="2 3">
    <name type="scientific">Taxus chinensis</name>
    <name type="common">Chinese yew</name>
    <name type="synonym">Taxus wallichiana var. chinensis</name>
    <dbReference type="NCBI Taxonomy" id="29808"/>
    <lineage>
        <taxon>Eukaryota</taxon>
        <taxon>Viridiplantae</taxon>
        <taxon>Streptophyta</taxon>
        <taxon>Embryophyta</taxon>
        <taxon>Tracheophyta</taxon>
        <taxon>Spermatophyta</taxon>
        <taxon>Pinopsida</taxon>
        <taxon>Pinidae</taxon>
        <taxon>Conifers II</taxon>
        <taxon>Cupressales</taxon>
        <taxon>Taxaceae</taxon>
        <taxon>Taxus</taxon>
    </lineage>
</organism>
<name>A0AA38C3N0_TAXCH</name>
<feature type="non-terminal residue" evidence="2">
    <location>
        <position position="76"/>
    </location>
</feature>
<evidence type="ECO:0000313" key="3">
    <source>
        <dbReference type="Proteomes" id="UP000824469"/>
    </source>
</evidence>
<dbReference type="Proteomes" id="UP000824469">
    <property type="component" value="Unassembled WGS sequence"/>
</dbReference>
<feature type="compositionally biased region" description="Polar residues" evidence="1">
    <location>
        <begin position="65"/>
        <end position="76"/>
    </location>
</feature>
<comment type="caution">
    <text evidence="2">The sequence shown here is derived from an EMBL/GenBank/DDBJ whole genome shotgun (WGS) entry which is preliminary data.</text>
</comment>
<gene>
    <name evidence="2" type="ORF">KI387_041366</name>
</gene>
<feature type="region of interest" description="Disordered" evidence="1">
    <location>
        <begin position="39"/>
        <end position="76"/>
    </location>
</feature>